<dbReference type="AlphaFoldDB" id="A0A076LML1"/>
<name>A0A076LML1_9GAMM</name>
<dbReference type="HOGENOM" id="CLU_1370300_0_0_6"/>
<protein>
    <submittedName>
        <fullName evidence="1">Uncharacterized protein</fullName>
    </submittedName>
</protein>
<dbReference type="KEGG" id="ete:ETEE_2640"/>
<accession>A0A076LML1</accession>
<dbReference type="EMBL" id="CP006664">
    <property type="protein sequence ID" value="AIJ09076.1"/>
    <property type="molecule type" value="Genomic_DNA"/>
</dbReference>
<reference evidence="1 2" key="1">
    <citation type="journal article" date="2012" name="PLoS ONE">
        <title>Edwardsiella comparative phylogenomics reveal the new intra/inter-species taxonomic relationships, virulence evolution and niche adaptation mechanisms.</title>
        <authorList>
            <person name="Yang M."/>
            <person name="Lv Y."/>
            <person name="Xiao J."/>
            <person name="Wu H."/>
            <person name="Zheng H."/>
            <person name="Liu Q."/>
            <person name="Zhang Y."/>
            <person name="Wang Q."/>
        </authorList>
    </citation>
    <scope>NUCLEOTIDE SEQUENCE [LARGE SCALE GENOMIC DNA]</scope>
    <source>
        <strain evidence="2">080813</strain>
    </source>
</reference>
<organism evidence="1 2">
    <name type="scientific">Edwardsiella anguillarum ET080813</name>
    <dbReference type="NCBI Taxonomy" id="667120"/>
    <lineage>
        <taxon>Bacteria</taxon>
        <taxon>Pseudomonadati</taxon>
        <taxon>Pseudomonadota</taxon>
        <taxon>Gammaproteobacteria</taxon>
        <taxon>Enterobacterales</taxon>
        <taxon>Hafniaceae</taxon>
        <taxon>Edwardsiella</taxon>
    </lineage>
</organism>
<proteinExistence type="predicted"/>
<sequence>MNCKVKCVSQGEVLIYFIGVCQYELFGAELLMDKLVEKINGAGLKCCQSIVLLPSAMKLKYLGETIKLIKDNGILHQVDILLFVASSGWGIKVLNKMLSFHSTYEPFSLDSYKIKMSKNLKLVERKSIKAAHNSFESHLLSSILNGGDSRALPKTRPESKAFSQRKVSLIKQYGFRHFNHFCIFLQGSESLIRDLFLSY</sequence>
<dbReference type="Proteomes" id="UP000028681">
    <property type="component" value="Chromosome"/>
</dbReference>
<evidence type="ECO:0000313" key="1">
    <source>
        <dbReference type="EMBL" id="AIJ09076.1"/>
    </source>
</evidence>
<gene>
    <name evidence="1" type="ORF">ETEE_2640</name>
</gene>
<evidence type="ECO:0000313" key="2">
    <source>
        <dbReference type="Proteomes" id="UP000028681"/>
    </source>
</evidence>